<reference evidence="3" key="1">
    <citation type="submission" date="2025-08" db="UniProtKB">
        <authorList>
            <consortium name="RefSeq"/>
        </authorList>
    </citation>
    <scope>IDENTIFICATION</scope>
</reference>
<dbReference type="InterPro" id="IPR005135">
    <property type="entry name" value="Endo/exonuclease/phosphatase"/>
</dbReference>
<dbReference type="InterPro" id="IPR029526">
    <property type="entry name" value="PGBD"/>
</dbReference>
<dbReference type="RefSeq" id="XP_065662911.1">
    <property type="nucleotide sequence ID" value="XM_065806839.1"/>
</dbReference>
<dbReference type="PANTHER" id="PTHR47510:SF3">
    <property type="entry name" value="ENDO_EXONUCLEASE_PHOSPHATASE DOMAIN-CONTAINING PROTEIN"/>
    <property type="match status" value="1"/>
</dbReference>
<keyword evidence="2" id="KW-1185">Reference proteome</keyword>
<protein>
    <submittedName>
        <fullName evidence="3">Uncharacterized protein LOC136085525</fullName>
    </submittedName>
</protein>
<dbReference type="SUPFAM" id="SSF56672">
    <property type="entry name" value="DNA/RNA polymerases"/>
    <property type="match status" value="1"/>
</dbReference>
<dbReference type="Pfam" id="PF03372">
    <property type="entry name" value="Exo_endo_phos"/>
    <property type="match status" value="1"/>
</dbReference>
<feature type="domain" description="Reverse transcriptase" evidence="1">
    <location>
        <begin position="446"/>
        <end position="713"/>
    </location>
</feature>
<accession>A0ABM4CM69</accession>
<dbReference type="PROSITE" id="PS50878">
    <property type="entry name" value="RT_POL"/>
    <property type="match status" value="1"/>
</dbReference>
<dbReference type="Gene3D" id="3.60.10.10">
    <property type="entry name" value="Endonuclease/exonuclease/phosphatase"/>
    <property type="match status" value="1"/>
</dbReference>
<dbReference type="SUPFAM" id="SSF56219">
    <property type="entry name" value="DNase I-like"/>
    <property type="match status" value="1"/>
</dbReference>
<dbReference type="GeneID" id="136085525"/>
<name>A0ABM4CM69_HYDVU</name>
<proteinExistence type="predicted"/>
<dbReference type="InterPro" id="IPR036691">
    <property type="entry name" value="Endo/exonu/phosph_ase_sf"/>
</dbReference>
<evidence type="ECO:0000313" key="3">
    <source>
        <dbReference type="RefSeq" id="XP_065662911.1"/>
    </source>
</evidence>
<dbReference type="Pfam" id="PF13843">
    <property type="entry name" value="DDE_Tnp_1_7"/>
    <property type="match status" value="1"/>
</dbReference>
<dbReference type="PANTHER" id="PTHR47510">
    <property type="entry name" value="REVERSE TRANSCRIPTASE DOMAIN-CONTAINING PROTEIN"/>
    <property type="match status" value="1"/>
</dbReference>
<evidence type="ECO:0000313" key="2">
    <source>
        <dbReference type="Proteomes" id="UP001652625"/>
    </source>
</evidence>
<evidence type="ECO:0000259" key="1">
    <source>
        <dbReference type="PROSITE" id="PS50878"/>
    </source>
</evidence>
<organism evidence="2 3">
    <name type="scientific">Hydra vulgaris</name>
    <name type="common">Hydra</name>
    <name type="synonym">Hydra attenuata</name>
    <dbReference type="NCBI Taxonomy" id="6087"/>
    <lineage>
        <taxon>Eukaryota</taxon>
        <taxon>Metazoa</taxon>
        <taxon>Cnidaria</taxon>
        <taxon>Hydrozoa</taxon>
        <taxon>Hydroidolina</taxon>
        <taxon>Anthoathecata</taxon>
        <taxon>Aplanulata</taxon>
        <taxon>Hydridae</taxon>
        <taxon>Hydra</taxon>
    </lineage>
</organism>
<dbReference type="Proteomes" id="UP001652625">
    <property type="component" value="Chromosome 09"/>
</dbReference>
<sequence length="995" mass="113839">MRSLCNKIEIFNQFLIDTNIDIACLTETWLNHSGKQIILSQINNNYTCISNERQDRMGGGTAIFINKKYSDKIEKIKLTTDYSFNLVPKQEIELTIARVYPKLLPRGYSSCLVICAYIPVWSKSEQRNASYQLAQLIEPAITRCTIGNKPLIFLAGDLNGCPTDFICRSHQLIHFNTHSTRKTSILDIILSNAPKCYVSNTLPSFGNSDHLVVVSQPPLNLYKSTRPVPHKVVYRSGRIADTVALIRSTNIEILVDSPYEIQVACNNFYHSILSAQDICQPLKTTTLVNPKPWMTQLIQGLIKERQQLFFSGYYKEWKALANRISKLITKRKRIYNRRFITGKTDFWREISLADKGKITTPISETLANQLNDHFQSVWTGKKQPSLSCFINREANPPTTPIFTLNNIVNQLSKLKPGSSGPDDLSPFLLKSARFEIASSLCILFNRLIENSYLPDQWKSANITPIPKISNPQSSNDYRPIAFTSALCKVFERIITIFIVHHTKHIWVSNKQFGFLPGRSTMDAIIQIIEDWSHAKDNNKSIYAIFFDFEKAFDLVSHDKLLLKLVNILPSWLTSWIAAYLSNRRQRIKTNDHTTDWKCIEAGVLQGSVLGPILFILFISDINVYLPPETILEKYADDILTYIINDKFPTNLPQSIVDGVALWSKVNGMKLNGPKCKIIRIIPRCSEIQALPSIVLNNTELEIVSSHKYLGIMLNENIDWDEQWTKVHNNIKSIPYLLRRLKQIGHTQPNLLQVYRSYAISHLIYSAPILTSCSAAAKREIQHFHKNALQIIGIDVTNSSSFNIIFDIEELLDRIYDWVFVLGDDHVPDVVHFTGESGPKHSISPESKPIEYLDLFFTYELLKNIVNFTNSYADTWIQNNQQHLRSHSTLKGIDNYYTSPQLLLDLYAHQTTATCTVRVNRKGLPEICIKSKLKSKEVYQYRKGRLLCVSYQDGKKKPILLSTVAKAGFTEMRNRRGNIFLCNQMLLPFTIKPWVM</sequence>
<dbReference type="InterPro" id="IPR043502">
    <property type="entry name" value="DNA/RNA_pol_sf"/>
</dbReference>
<dbReference type="Pfam" id="PF00078">
    <property type="entry name" value="RVT_1"/>
    <property type="match status" value="1"/>
</dbReference>
<gene>
    <name evidence="3" type="primary">LOC136085525</name>
</gene>
<dbReference type="CDD" id="cd01650">
    <property type="entry name" value="RT_nLTR_like"/>
    <property type="match status" value="1"/>
</dbReference>
<dbReference type="InterPro" id="IPR000477">
    <property type="entry name" value="RT_dom"/>
</dbReference>